<evidence type="ECO:0000256" key="1">
    <source>
        <dbReference type="ARBA" id="ARBA00022679"/>
    </source>
</evidence>
<gene>
    <name evidence="4" type="ORF">D3M96_12935</name>
</gene>
<dbReference type="KEGG" id="aaqu:D3M96_12935"/>
<dbReference type="PROSITE" id="PS51186">
    <property type="entry name" value="GNAT"/>
    <property type="match status" value="1"/>
</dbReference>
<name>A0A3G2HW11_9BURK</name>
<evidence type="ECO:0000259" key="3">
    <source>
        <dbReference type="PROSITE" id="PS51186"/>
    </source>
</evidence>
<evidence type="ECO:0000313" key="5">
    <source>
        <dbReference type="Proteomes" id="UP000268070"/>
    </source>
</evidence>
<evidence type="ECO:0000256" key="2">
    <source>
        <dbReference type="ARBA" id="ARBA00023315"/>
    </source>
</evidence>
<protein>
    <submittedName>
        <fullName evidence="4">GNAT family N-acetyltransferase</fullName>
    </submittedName>
</protein>
<reference evidence="4 5" key="1">
    <citation type="submission" date="2018-09" db="EMBL/GenBank/DDBJ databases">
        <title>Complete genome sequence of the hydrocarbonoclastic bacterium Alcaligenes aquatilis QD168, isolated from a crude-oil polluted marine sediment of Central Chile.</title>
        <authorList>
            <person name="Duran R.E."/>
            <person name="Barra B."/>
            <person name="Salva-Serra F."/>
            <person name="Mendez V."/>
            <person name="Moore E.R.B."/>
            <person name="Seeger M."/>
        </authorList>
    </citation>
    <scope>NUCLEOTIDE SEQUENCE [LARGE SCALE GENOMIC DNA]</scope>
    <source>
        <strain evidence="4 5">QD168</strain>
    </source>
</reference>
<sequence>MISIRPVQAHEWRTYQALRLSALRDSPDAFGSTYAVESAHSEHFWQERIQTACASEADHVLLADKEGQVCGLVWCKLSASEPAVADIYQMWVAPCARGLQAGYGLLDASVEWAKSQQAACVRLGVTLTNAAAVQLYKKYGFSPSGEPEPLREGSSLMSQTLVLDLAG</sequence>
<dbReference type="InterPro" id="IPR016181">
    <property type="entry name" value="Acyl_CoA_acyltransferase"/>
</dbReference>
<dbReference type="Pfam" id="PF00583">
    <property type="entry name" value="Acetyltransf_1"/>
    <property type="match status" value="1"/>
</dbReference>
<dbReference type="OrthoDB" id="9799092at2"/>
<dbReference type="EMBL" id="CP032153">
    <property type="protein sequence ID" value="AYN21352.1"/>
    <property type="molecule type" value="Genomic_DNA"/>
</dbReference>
<dbReference type="SUPFAM" id="SSF55729">
    <property type="entry name" value="Acyl-CoA N-acyltransferases (Nat)"/>
    <property type="match status" value="1"/>
</dbReference>
<dbReference type="Gene3D" id="3.40.630.30">
    <property type="match status" value="1"/>
</dbReference>
<dbReference type="Proteomes" id="UP000268070">
    <property type="component" value="Chromosome"/>
</dbReference>
<dbReference type="InterPro" id="IPR050832">
    <property type="entry name" value="Bact_Acetyltransf"/>
</dbReference>
<dbReference type="PANTHER" id="PTHR43877">
    <property type="entry name" value="AMINOALKYLPHOSPHONATE N-ACETYLTRANSFERASE-RELATED-RELATED"/>
    <property type="match status" value="1"/>
</dbReference>
<keyword evidence="2" id="KW-0012">Acyltransferase</keyword>
<proteinExistence type="predicted"/>
<organism evidence="4 5">
    <name type="scientific">Alcaligenes aquatilis</name>
    <dbReference type="NCBI Taxonomy" id="323284"/>
    <lineage>
        <taxon>Bacteria</taxon>
        <taxon>Pseudomonadati</taxon>
        <taxon>Pseudomonadota</taxon>
        <taxon>Betaproteobacteria</taxon>
        <taxon>Burkholderiales</taxon>
        <taxon>Alcaligenaceae</taxon>
        <taxon>Alcaligenes</taxon>
    </lineage>
</organism>
<dbReference type="GO" id="GO:0016747">
    <property type="term" value="F:acyltransferase activity, transferring groups other than amino-acyl groups"/>
    <property type="evidence" value="ECO:0007669"/>
    <property type="project" value="InterPro"/>
</dbReference>
<evidence type="ECO:0000313" key="4">
    <source>
        <dbReference type="EMBL" id="AYN21352.1"/>
    </source>
</evidence>
<keyword evidence="1 4" id="KW-0808">Transferase</keyword>
<feature type="domain" description="N-acetyltransferase" evidence="3">
    <location>
        <begin position="2"/>
        <end position="162"/>
    </location>
</feature>
<dbReference type="InterPro" id="IPR000182">
    <property type="entry name" value="GNAT_dom"/>
</dbReference>
<dbReference type="CDD" id="cd04301">
    <property type="entry name" value="NAT_SF"/>
    <property type="match status" value="1"/>
</dbReference>
<accession>A0A3G2HW11</accession>
<dbReference type="RefSeq" id="WP_121739151.1">
    <property type="nucleotide sequence ID" value="NZ_CP032153.1"/>
</dbReference>
<dbReference type="PANTHER" id="PTHR43877:SF2">
    <property type="entry name" value="AMINOALKYLPHOSPHONATE N-ACETYLTRANSFERASE-RELATED"/>
    <property type="match status" value="1"/>
</dbReference>
<dbReference type="AlphaFoldDB" id="A0A3G2HW11"/>